<keyword evidence="4" id="KW-1185">Reference proteome</keyword>
<comment type="caution">
    <text evidence="3">The sequence shown here is derived from an EMBL/GenBank/DDBJ whole genome shotgun (WGS) entry which is preliminary data.</text>
</comment>
<protein>
    <submittedName>
        <fullName evidence="3">Uncharacterized protein</fullName>
    </submittedName>
</protein>
<evidence type="ECO:0000256" key="2">
    <source>
        <dbReference type="SAM" id="MobiDB-lite"/>
    </source>
</evidence>
<evidence type="ECO:0000313" key="4">
    <source>
        <dbReference type="Proteomes" id="UP000327468"/>
    </source>
</evidence>
<gene>
    <name evidence="3" type="ORF">PHYPO_G00158770</name>
</gene>
<feature type="region of interest" description="Disordered" evidence="2">
    <location>
        <begin position="206"/>
        <end position="252"/>
    </location>
</feature>
<feature type="coiled-coil region" evidence="1">
    <location>
        <begin position="26"/>
        <end position="60"/>
    </location>
</feature>
<keyword evidence="1" id="KW-0175">Coiled coil</keyword>
<reference evidence="3 4" key="1">
    <citation type="submission" date="2019-06" db="EMBL/GenBank/DDBJ databases">
        <title>A chromosome-scale genome assembly of the striped catfish, Pangasianodon hypophthalmus.</title>
        <authorList>
            <person name="Wen M."/>
            <person name="Zahm M."/>
            <person name="Roques C."/>
            <person name="Cabau C."/>
            <person name="Klopp C."/>
            <person name="Donnadieu C."/>
            <person name="Jouanno E."/>
            <person name="Avarre J.-C."/>
            <person name="Campet M."/>
            <person name="Ha T.T.T."/>
            <person name="Dugue R."/>
            <person name="Lampietro C."/>
            <person name="Louis A."/>
            <person name="Herpin A."/>
            <person name="Echchiki A."/>
            <person name="Berthelot C."/>
            <person name="Parey E."/>
            <person name="Roest-Crollius H."/>
            <person name="Braasch I."/>
            <person name="Postlethwait J."/>
            <person name="Bobe J."/>
            <person name="Montfort J."/>
            <person name="Bouchez O."/>
            <person name="Begum T."/>
            <person name="Schartl M."/>
            <person name="Guiguen Y."/>
        </authorList>
    </citation>
    <scope>NUCLEOTIDE SEQUENCE [LARGE SCALE GENOMIC DNA]</scope>
    <source>
        <strain evidence="3 4">Indonesia</strain>
        <tissue evidence="3">Blood</tissue>
    </source>
</reference>
<dbReference type="EMBL" id="VFJC01000028">
    <property type="protein sequence ID" value="KAB5522369.1"/>
    <property type="molecule type" value="Genomic_DNA"/>
</dbReference>
<accession>A0A5N5JT50</accession>
<sequence>MNSKNLKAFLESSLNEIFKATVGNILDSVDQTLAEYQGQIRRITSENETLREKLRAQEAITCQVKTVHDDLVVADGDLRPTFHHHPTLPGHKGPGKASQKQREDWRKRAGSSRLALLKPSPLPTNSETHQLDEEVPSTTVPYVKIDPDFEDDSSLLKHQSPVNLTTKIIKVEGSEENFSECYIGSPADHSRASDDEIQVTMVSNKHMSSTMSEDEASDMGHHESEKSAHSVSEEDIEDPTDDTVLGVCFDGV</sequence>
<feature type="region of interest" description="Disordered" evidence="2">
    <location>
        <begin position="81"/>
        <end position="138"/>
    </location>
</feature>
<name>A0A5N5JT50_PANHP</name>
<evidence type="ECO:0000313" key="3">
    <source>
        <dbReference type="EMBL" id="KAB5522369.1"/>
    </source>
</evidence>
<dbReference type="Proteomes" id="UP000327468">
    <property type="component" value="Chromosome 27"/>
</dbReference>
<feature type="compositionally biased region" description="Basic and acidic residues" evidence="2">
    <location>
        <begin position="218"/>
        <end position="232"/>
    </location>
</feature>
<evidence type="ECO:0000256" key="1">
    <source>
        <dbReference type="SAM" id="Coils"/>
    </source>
</evidence>
<organism evidence="3 4">
    <name type="scientific">Pangasianodon hypophthalmus</name>
    <name type="common">Striped catfish</name>
    <name type="synonym">Helicophagus hypophthalmus</name>
    <dbReference type="NCBI Taxonomy" id="310915"/>
    <lineage>
        <taxon>Eukaryota</taxon>
        <taxon>Metazoa</taxon>
        <taxon>Chordata</taxon>
        <taxon>Craniata</taxon>
        <taxon>Vertebrata</taxon>
        <taxon>Euteleostomi</taxon>
        <taxon>Actinopterygii</taxon>
        <taxon>Neopterygii</taxon>
        <taxon>Teleostei</taxon>
        <taxon>Ostariophysi</taxon>
        <taxon>Siluriformes</taxon>
        <taxon>Pangasiidae</taxon>
        <taxon>Pangasianodon</taxon>
    </lineage>
</organism>
<dbReference type="AlphaFoldDB" id="A0A5N5JT50"/>
<proteinExistence type="predicted"/>